<dbReference type="Pfam" id="PF03103">
    <property type="entry name" value="DUF243"/>
    <property type="match status" value="1"/>
</dbReference>
<reference evidence="3 4" key="1">
    <citation type="submission" date="2024-02" db="EMBL/GenBank/DDBJ databases">
        <title>A chromosome-level genome assembly of Drosophila madeirensis, a fruit fly species endemic to Madeira island.</title>
        <authorList>
            <person name="Tomihara K."/>
            <person name="Llopart A."/>
            <person name="Yamamoto D."/>
        </authorList>
    </citation>
    <scope>NUCLEOTIDE SEQUENCE [LARGE SCALE GENOMIC DNA]</scope>
    <source>
        <strain evidence="3 4">RF1</strain>
    </source>
</reference>
<feature type="domain" description="DUF243" evidence="2">
    <location>
        <begin position="27"/>
        <end position="127"/>
    </location>
</feature>
<name>A0AAU9F8W1_DROMD</name>
<dbReference type="AlphaFoldDB" id="A0AAU9F8W1"/>
<dbReference type="GO" id="GO:0008010">
    <property type="term" value="F:structural constituent of chitin-based larval cuticle"/>
    <property type="evidence" value="ECO:0007669"/>
    <property type="project" value="TreeGrafter"/>
</dbReference>
<feature type="signal peptide" evidence="1">
    <location>
        <begin position="1"/>
        <end position="16"/>
    </location>
</feature>
<dbReference type="Proteomes" id="UP001500889">
    <property type="component" value="Chromosome O"/>
</dbReference>
<dbReference type="GO" id="GO:0040003">
    <property type="term" value="P:chitin-based cuticle development"/>
    <property type="evidence" value="ECO:0007669"/>
    <property type="project" value="TreeGrafter"/>
</dbReference>
<evidence type="ECO:0000259" key="2">
    <source>
        <dbReference type="SMART" id="SM00690"/>
    </source>
</evidence>
<feature type="chain" id="PRO_5043526898" description="DUF243 domain-containing protein" evidence="1">
    <location>
        <begin position="17"/>
        <end position="246"/>
    </location>
</feature>
<proteinExistence type="predicted"/>
<dbReference type="PANTHER" id="PTHR31927:SF2">
    <property type="entry name" value="FI07246P-RELATED"/>
    <property type="match status" value="1"/>
</dbReference>
<evidence type="ECO:0000313" key="4">
    <source>
        <dbReference type="Proteomes" id="UP001500889"/>
    </source>
</evidence>
<dbReference type="InterPro" id="IPR004145">
    <property type="entry name" value="DUF243"/>
</dbReference>
<dbReference type="PANTHER" id="PTHR31927">
    <property type="entry name" value="FI07246P-RELATED-RELATED"/>
    <property type="match status" value="1"/>
</dbReference>
<gene>
    <name evidence="3" type="ORF">DMAD_10237</name>
</gene>
<evidence type="ECO:0000256" key="1">
    <source>
        <dbReference type="SAM" id="SignalP"/>
    </source>
</evidence>
<dbReference type="GO" id="GO:0062129">
    <property type="term" value="C:chitin-based extracellular matrix"/>
    <property type="evidence" value="ECO:0007669"/>
    <property type="project" value="TreeGrafter"/>
</dbReference>
<dbReference type="SMART" id="SM00690">
    <property type="entry name" value="DM5"/>
    <property type="match status" value="1"/>
</dbReference>
<keyword evidence="4" id="KW-1185">Reference proteome</keyword>
<protein>
    <recommendedName>
        <fullName evidence="2">DUF243 domain-containing protein</fullName>
    </recommendedName>
</protein>
<dbReference type="EMBL" id="AP029263">
    <property type="protein sequence ID" value="BFF92108.1"/>
    <property type="molecule type" value="Genomic_DNA"/>
</dbReference>
<organism evidence="3 4">
    <name type="scientific">Drosophila madeirensis</name>
    <name type="common">Fruit fly</name>
    <dbReference type="NCBI Taxonomy" id="30013"/>
    <lineage>
        <taxon>Eukaryota</taxon>
        <taxon>Metazoa</taxon>
        <taxon>Ecdysozoa</taxon>
        <taxon>Arthropoda</taxon>
        <taxon>Hexapoda</taxon>
        <taxon>Insecta</taxon>
        <taxon>Pterygota</taxon>
        <taxon>Neoptera</taxon>
        <taxon>Endopterygota</taxon>
        <taxon>Diptera</taxon>
        <taxon>Brachycera</taxon>
        <taxon>Muscomorpha</taxon>
        <taxon>Ephydroidea</taxon>
        <taxon>Drosophilidae</taxon>
        <taxon>Drosophila</taxon>
        <taxon>Sophophora</taxon>
    </lineage>
</organism>
<sequence>MRTLMSISLLFGISHALNNAYLPAPERPLSTEYFTYAAPPDEDQSAPWQAARQLAKALAPPQQVVFIRTPETNLFTLTAKQLASQNPLDIYVLQRQADTAALAQQQAAIQQQAEHRPSVHFVKYRTPADVTRALASLRNGYDQLPGNSISHAIETADVFEVKQQQTVRQSVPQIIQQPVPQFIQRPVPQFIQQSAPQISQKPEPVIFKILPKGGSDYEVHEEATELEMARLQALFREYLPPGRYPS</sequence>
<evidence type="ECO:0000313" key="3">
    <source>
        <dbReference type="EMBL" id="BFF92108.1"/>
    </source>
</evidence>
<accession>A0AAU9F8W1</accession>
<keyword evidence="1" id="KW-0732">Signal</keyword>